<name>A0AA88DBH1_FICCA</name>
<accession>A0AA88DBH1</accession>
<reference evidence="12" key="1">
    <citation type="submission" date="2023-07" db="EMBL/GenBank/DDBJ databases">
        <title>draft genome sequence of fig (Ficus carica).</title>
        <authorList>
            <person name="Takahashi T."/>
            <person name="Nishimura K."/>
        </authorList>
    </citation>
    <scope>NUCLEOTIDE SEQUENCE</scope>
</reference>
<keyword evidence="7" id="KW-0325">Glycoprotein</keyword>
<dbReference type="Gene3D" id="3.90.70.10">
    <property type="entry name" value="Cysteine proteinases"/>
    <property type="match status" value="1"/>
</dbReference>
<dbReference type="InterPro" id="IPR000668">
    <property type="entry name" value="Peptidase_C1A_C"/>
</dbReference>
<evidence type="ECO:0000313" key="13">
    <source>
        <dbReference type="Proteomes" id="UP001187192"/>
    </source>
</evidence>
<keyword evidence="5" id="KW-0788">Thiol protease</keyword>
<dbReference type="FunFam" id="3.90.70.10:FF:000023">
    <property type="entry name" value="Senescence-specific cysteine protease SAG39"/>
    <property type="match status" value="1"/>
</dbReference>
<evidence type="ECO:0000313" key="12">
    <source>
        <dbReference type="EMBL" id="GMN49077.1"/>
    </source>
</evidence>
<dbReference type="SMART" id="SM00848">
    <property type="entry name" value="Inhibitor_I29"/>
    <property type="match status" value="1"/>
</dbReference>
<evidence type="ECO:0000256" key="8">
    <source>
        <dbReference type="ARBA" id="ARBA00069575"/>
    </source>
</evidence>
<gene>
    <name evidence="12" type="ORF">TIFTF001_018242</name>
</gene>
<dbReference type="PANTHER" id="PTHR12411">
    <property type="entry name" value="CYSTEINE PROTEASE FAMILY C1-RELATED"/>
    <property type="match status" value="1"/>
</dbReference>
<evidence type="ECO:0000259" key="11">
    <source>
        <dbReference type="SMART" id="SM00848"/>
    </source>
</evidence>
<dbReference type="SUPFAM" id="SSF54001">
    <property type="entry name" value="Cysteine proteinases"/>
    <property type="match status" value="1"/>
</dbReference>
<evidence type="ECO:0000256" key="9">
    <source>
        <dbReference type="SAM" id="SignalP"/>
    </source>
</evidence>
<evidence type="ECO:0000259" key="10">
    <source>
        <dbReference type="SMART" id="SM00645"/>
    </source>
</evidence>
<evidence type="ECO:0000256" key="6">
    <source>
        <dbReference type="ARBA" id="ARBA00023157"/>
    </source>
</evidence>
<evidence type="ECO:0000256" key="4">
    <source>
        <dbReference type="ARBA" id="ARBA00022801"/>
    </source>
</evidence>
<dbReference type="Pfam" id="PF08246">
    <property type="entry name" value="Inhibitor_I29"/>
    <property type="match status" value="1"/>
</dbReference>
<keyword evidence="4" id="KW-0378">Hydrolase</keyword>
<sequence length="346" mass="38819">MDLCKFFLVALSLFLLLGLAQGFEFHEEDLASEESLWDLYERWRTHHTVSRDLKEKHQRFNVFKANVKHVHKVNQMNRPYKLRLNKFADMTNHEFVMSYAGSKVSHYRMLRDEKPDTGFAHGKTLDLPSSVDWRKKGAVTGVKDQGNCGVNQIKTKELVPLSEQELVDCNSKNNGCDGGLMQDAFEFIKQQGGITTENDYPYLAKDGTCDTSKVTNSPLVVIDGYEMVPENDENALMKAVANQPVSVSMDAGGKDFQFYSEGVYNGSCGTELNHGVAIVGYGKTQDGTKYWLVKNSWGTEWGEKGYLRIQRGVEAEEGLCGIAMEASYPFKSSANPKMPSSSKDEL</sequence>
<keyword evidence="6" id="KW-1015">Disulfide bond</keyword>
<evidence type="ECO:0000256" key="7">
    <source>
        <dbReference type="ARBA" id="ARBA00023180"/>
    </source>
</evidence>
<dbReference type="InterPro" id="IPR025660">
    <property type="entry name" value="Pept_his_AS"/>
</dbReference>
<dbReference type="InterPro" id="IPR013128">
    <property type="entry name" value="Peptidase_C1A"/>
</dbReference>
<keyword evidence="2" id="KW-0645">Protease</keyword>
<dbReference type="CDD" id="cd02248">
    <property type="entry name" value="Peptidase_C1A"/>
    <property type="match status" value="1"/>
</dbReference>
<comment type="similarity">
    <text evidence="1">Belongs to the peptidase C1 family.</text>
</comment>
<keyword evidence="3 9" id="KW-0732">Signal</keyword>
<dbReference type="GO" id="GO:0006508">
    <property type="term" value="P:proteolysis"/>
    <property type="evidence" value="ECO:0007669"/>
    <property type="project" value="UniProtKB-KW"/>
</dbReference>
<feature type="domain" description="Cathepsin propeptide inhibitor" evidence="11">
    <location>
        <begin position="40"/>
        <end position="95"/>
    </location>
</feature>
<feature type="signal peptide" evidence="9">
    <location>
        <begin position="1"/>
        <end position="22"/>
    </location>
</feature>
<evidence type="ECO:0000256" key="2">
    <source>
        <dbReference type="ARBA" id="ARBA00022670"/>
    </source>
</evidence>
<dbReference type="EMBL" id="BTGU01000030">
    <property type="protein sequence ID" value="GMN49077.1"/>
    <property type="molecule type" value="Genomic_DNA"/>
</dbReference>
<feature type="chain" id="PRO_5041723549" description="Vignain" evidence="9">
    <location>
        <begin position="23"/>
        <end position="346"/>
    </location>
</feature>
<evidence type="ECO:0000256" key="1">
    <source>
        <dbReference type="ARBA" id="ARBA00008455"/>
    </source>
</evidence>
<keyword evidence="13" id="KW-1185">Reference proteome</keyword>
<dbReference type="AlphaFoldDB" id="A0AA88DBH1"/>
<dbReference type="Proteomes" id="UP001187192">
    <property type="component" value="Unassembled WGS sequence"/>
</dbReference>
<comment type="caution">
    <text evidence="12">The sequence shown here is derived from an EMBL/GenBank/DDBJ whole genome shotgun (WGS) entry which is preliminary data.</text>
</comment>
<feature type="domain" description="Peptidase C1A papain C-terminal" evidence="10">
    <location>
        <begin position="127"/>
        <end position="330"/>
    </location>
</feature>
<evidence type="ECO:0000256" key="5">
    <source>
        <dbReference type="ARBA" id="ARBA00022807"/>
    </source>
</evidence>
<dbReference type="GO" id="GO:0008234">
    <property type="term" value="F:cysteine-type peptidase activity"/>
    <property type="evidence" value="ECO:0007669"/>
    <property type="project" value="UniProtKB-KW"/>
</dbReference>
<dbReference type="InterPro" id="IPR039417">
    <property type="entry name" value="Peptidase_C1A_papain-like"/>
</dbReference>
<evidence type="ECO:0000256" key="3">
    <source>
        <dbReference type="ARBA" id="ARBA00022729"/>
    </source>
</evidence>
<protein>
    <recommendedName>
        <fullName evidence="8">Vignain</fullName>
    </recommendedName>
</protein>
<proteinExistence type="inferred from homology"/>
<dbReference type="InterPro" id="IPR025661">
    <property type="entry name" value="Pept_asp_AS"/>
</dbReference>
<dbReference type="InterPro" id="IPR013201">
    <property type="entry name" value="Prot_inhib_I29"/>
</dbReference>
<dbReference type="PROSITE" id="PS00639">
    <property type="entry name" value="THIOL_PROTEASE_HIS"/>
    <property type="match status" value="1"/>
</dbReference>
<organism evidence="12 13">
    <name type="scientific">Ficus carica</name>
    <name type="common">Common fig</name>
    <dbReference type="NCBI Taxonomy" id="3494"/>
    <lineage>
        <taxon>Eukaryota</taxon>
        <taxon>Viridiplantae</taxon>
        <taxon>Streptophyta</taxon>
        <taxon>Embryophyta</taxon>
        <taxon>Tracheophyta</taxon>
        <taxon>Spermatophyta</taxon>
        <taxon>Magnoliopsida</taxon>
        <taxon>eudicotyledons</taxon>
        <taxon>Gunneridae</taxon>
        <taxon>Pentapetalae</taxon>
        <taxon>rosids</taxon>
        <taxon>fabids</taxon>
        <taxon>Rosales</taxon>
        <taxon>Moraceae</taxon>
        <taxon>Ficeae</taxon>
        <taxon>Ficus</taxon>
    </lineage>
</organism>
<dbReference type="PROSITE" id="PS00640">
    <property type="entry name" value="THIOL_PROTEASE_ASN"/>
    <property type="match status" value="1"/>
</dbReference>
<dbReference type="InterPro" id="IPR038765">
    <property type="entry name" value="Papain-like_cys_pep_sf"/>
</dbReference>
<dbReference type="Pfam" id="PF00112">
    <property type="entry name" value="Peptidase_C1"/>
    <property type="match status" value="1"/>
</dbReference>
<dbReference type="SMART" id="SM00645">
    <property type="entry name" value="Pept_C1"/>
    <property type="match status" value="1"/>
</dbReference>